<evidence type="ECO:0000259" key="1">
    <source>
        <dbReference type="Pfam" id="PF21939"/>
    </source>
</evidence>
<reference evidence="2 5" key="1">
    <citation type="submission" date="2016-01" db="EMBL/GenBank/DDBJ databases">
        <authorList>
            <person name="Brown R."/>
        </authorList>
    </citation>
    <scope>NUCLEOTIDE SEQUENCE [LARGE SCALE GENOMIC DNA]</scope>
    <source>
        <strain evidence="2">Sporomusa sphaeroides DSM 2875</strain>
    </source>
</reference>
<geneLocation type="plasmid" evidence="3 4">
    <name>pSSP59</name>
</geneLocation>
<sequence>MPWYGDLADIPAGFLYCDGTNGTPDLRGRTLVGTGLWNDAYGSTIYSLGSFGGERVHKLTIEEMPAHDHTTSLTINSGDGYVARGLYAGGRNDGSVNRVSNLSGGDRPHNNMQPYMPVHWIIKL</sequence>
<keyword evidence="3" id="KW-0614">Plasmid</keyword>
<name>A0A1U7M9Y7_9FIRM</name>
<dbReference type="InterPro" id="IPR053827">
    <property type="entry name" value="Gp10_C"/>
</dbReference>
<gene>
    <name evidence="3" type="ORF">SPSPH_047110</name>
    <name evidence="2" type="ORF">SSPH_04361</name>
</gene>
<protein>
    <recommendedName>
        <fullName evidence="1">Baseplate structural protein Gp10 C-terminal domain-containing protein</fullName>
    </recommendedName>
</protein>
<dbReference type="AlphaFoldDB" id="A0A1U7M9Y7"/>
<dbReference type="CDD" id="cd22641">
    <property type="entry name" value="C24-like"/>
    <property type="match status" value="1"/>
</dbReference>
<dbReference type="Pfam" id="PF21939">
    <property type="entry name" value="Gp10_C"/>
    <property type="match status" value="1"/>
</dbReference>
<dbReference type="KEGG" id="ssph:SPSPH_047110"/>
<organism evidence="3 4">
    <name type="scientific">Sporomusa sphaeroides DSM 2875</name>
    <dbReference type="NCBI Taxonomy" id="1337886"/>
    <lineage>
        <taxon>Bacteria</taxon>
        <taxon>Bacillati</taxon>
        <taxon>Bacillota</taxon>
        <taxon>Negativicutes</taxon>
        <taxon>Selenomonadales</taxon>
        <taxon>Sporomusaceae</taxon>
        <taxon>Sporomusa</taxon>
    </lineage>
</organism>
<evidence type="ECO:0000313" key="2">
    <source>
        <dbReference type="EMBL" id="CVK21666.1"/>
    </source>
</evidence>
<evidence type="ECO:0000313" key="3">
    <source>
        <dbReference type="EMBL" id="WXA41899.1"/>
    </source>
</evidence>
<feature type="domain" description="Baseplate structural protein Gp10 C-terminal" evidence="1">
    <location>
        <begin position="28"/>
        <end position="119"/>
    </location>
</feature>
<dbReference type="EMBL" id="FCOW01000042">
    <property type="protein sequence ID" value="CVK21666.1"/>
    <property type="molecule type" value="Genomic_DNA"/>
</dbReference>
<reference evidence="3" key="2">
    <citation type="submission" date="2024-03" db="EMBL/GenBank/DDBJ databases">
        <title>Complete genome sequence of Sporomusa sphaeroides DSM 2875T isolated from mud of the Leine river and Sporomusa ovata DSM 2662T isolated from sugar beet leaf silage.</title>
        <authorList>
            <person name="Boeer T."/>
            <person name="Lueschen A."/>
            <person name="Daniel R."/>
            <person name="Poehlein A."/>
        </authorList>
    </citation>
    <scope>NUCLEOTIDE SEQUENCE</scope>
    <source>
        <strain evidence="3">DSM 2875</strain>
        <plasmid evidence="3">pSSP59</plasmid>
    </source>
</reference>
<keyword evidence="5" id="KW-1185">Reference proteome</keyword>
<dbReference type="SUPFAM" id="SSF88874">
    <property type="entry name" value="Receptor-binding domain of short tail fibre protein gp12"/>
    <property type="match status" value="1"/>
</dbReference>
<dbReference type="Proteomes" id="UP000186950">
    <property type="component" value="Plasmid pSSP59"/>
</dbReference>
<accession>A0A1U7M9Y7</accession>
<dbReference type="EMBL" id="CP146992">
    <property type="protein sequence ID" value="WXA41899.1"/>
    <property type="molecule type" value="Genomic_DNA"/>
</dbReference>
<proteinExistence type="predicted"/>
<evidence type="ECO:0000313" key="4">
    <source>
        <dbReference type="Proteomes" id="UP000186950"/>
    </source>
</evidence>
<evidence type="ECO:0000313" key="5">
    <source>
        <dbReference type="Proteomes" id="UP000245702"/>
    </source>
</evidence>
<dbReference type="OrthoDB" id="1684765at2"/>
<dbReference type="Proteomes" id="UP000245702">
    <property type="component" value="Unassembled WGS sequence"/>
</dbReference>
<dbReference type="RefSeq" id="WP_143559053.1">
    <property type="nucleotide sequence ID" value="NZ_CP146992.1"/>
</dbReference>